<feature type="coiled-coil region" evidence="1">
    <location>
        <begin position="139"/>
        <end position="166"/>
    </location>
</feature>
<gene>
    <name evidence="2" type="ORF">NAES01612_LOCUS25122</name>
</gene>
<accession>A0A7S4PKY9</accession>
<dbReference type="AlphaFoldDB" id="A0A7S4PKY9"/>
<keyword evidence="1" id="KW-0175">Coiled coil</keyword>
<protein>
    <submittedName>
        <fullName evidence="2">Uncharacterized protein</fullName>
    </submittedName>
</protein>
<dbReference type="EMBL" id="HBKR01038482">
    <property type="protein sequence ID" value="CAE2338319.1"/>
    <property type="molecule type" value="Transcribed_RNA"/>
</dbReference>
<name>A0A7S4PKY9_9EUKA</name>
<proteinExistence type="predicted"/>
<organism evidence="2">
    <name type="scientific">Paramoeba aestuarina</name>
    <dbReference type="NCBI Taxonomy" id="180227"/>
    <lineage>
        <taxon>Eukaryota</taxon>
        <taxon>Amoebozoa</taxon>
        <taxon>Discosea</taxon>
        <taxon>Flabellinia</taxon>
        <taxon>Dactylopodida</taxon>
        <taxon>Paramoebidae</taxon>
        <taxon>Paramoeba</taxon>
    </lineage>
</organism>
<evidence type="ECO:0000313" key="2">
    <source>
        <dbReference type="EMBL" id="CAE2338319.1"/>
    </source>
</evidence>
<evidence type="ECO:0000256" key="1">
    <source>
        <dbReference type="SAM" id="Coils"/>
    </source>
</evidence>
<sequence length="166" mass="19790">MTGHMMKDIIGSITSQFGETPFEEMPKSFKESKQEDYWEESFPSSGMSYMGFSMSDGYCHNNIGYASYWKLCKRVWEKYLTMLEGEQEKKKWRGKAEKRVMKKMFKIGYGAEALGAHLDYDWCHSWEYAHLTPCCDLIHEEFKRSLKQKKEEKEKQKQKQQKDDEK</sequence>
<reference evidence="2" key="1">
    <citation type="submission" date="2021-01" db="EMBL/GenBank/DDBJ databases">
        <authorList>
            <person name="Corre E."/>
            <person name="Pelletier E."/>
            <person name="Niang G."/>
            <person name="Scheremetjew M."/>
            <person name="Finn R."/>
            <person name="Kale V."/>
            <person name="Holt S."/>
            <person name="Cochrane G."/>
            <person name="Meng A."/>
            <person name="Brown T."/>
            <person name="Cohen L."/>
        </authorList>
    </citation>
    <scope>NUCLEOTIDE SEQUENCE</scope>
    <source>
        <strain evidence="2">SoJaBio B1-5/56/2</strain>
    </source>
</reference>